<comment type="caution">
    <text evidence="1">The sequence shown here is derived from an EMBL/GenBank/DDBJ whole genome shotgun (WGS) entry which is preliminary data.</text>
</comment>
<accession>A0A0F9RML1</accession>
<dbReference type="AlphaFoldDB" id="A0A0F9RML1"/>
<organism evidence="1">
    <name type="scientific">marine sediment metagenome</name>
    <dbReference type="NCBI Taxonomy" id="412755"/>
    <lineage>
        <taxon>unclassified sequences</taxon>
        <taxon>metagenomes</taxon>
        <taxon>ecological metagenomes</taxon>
    </lineage>
</organism>
<evidence type="ECO:0000313" key="1">
    <source>
        <dbReference type="EMBL" id="KKN26186.1"/>
    </source>
</evidence>
<protein>
    <submittedName>
        <fullName evidence="1">Uncharacterized protein</fullName>
    </submittedName>
</protein>
<proteinExistence type="predicted"/>
<gene>
    <name evidence="1" type="ORF">LCGC14_0877160</name>
</gene>
<name>A0A0F9RML1_9ZZZZ</name>
<sequence length="71" mass="8210">MTNKKKISIGKYEVIPFPKDRKVVIVILEQGIKKHYVKGLIEFDVDSGNIFNRVITAKDNFLNHLSYAYNP</sequence>
<dbReference type="EMBL" id="LAZR01002740">
    <property type="protein sequence ID" value="KKN26186.1"/>
    <property type="molecule type" value="Genomic_DNA"/>
</dbReference>
<reference evidence="1" key="1">
    <citation type="journal article" date="2015" name="Nature">
        <title>Complex archaea that bridge the gap between prokaryotes and eukaryotes.</title>
        <authorList>
            <person name="Spang A."/>
            <person name="Saw J.H."/>
            <person name="Jorgensen S.L."/>
            <person name="Zaremba-Niedzwiedzka K."/>
            <person name="Martijn J."/>
            <person name="Lind A.E."/>
            <person name="van Eijk R."/>
            <person name="Schleper C."/>
            <person name="Guy L."/>
            <person name="Ettema T.J."/>
        </authorList>
    </citation>
    <scope>NUCLEOTIDE SEQUENCE</scope>
</reference>